<keyword evidence="8" id="KW-0143">Chaperone</keyword>
<feature type="compositionally biased region" description="Basic and acidic residues" evidence="9">
    <location>
        <begin position="551"/>
        <end position="564"/>
    </location>
</feature>
<reference evidence="13" key="1">
    <citation type="submission" date="2025-08" db="UniProtKB">
        <authorList>
            <consortium name="RefSeq"/>
        </authorList>
    </citation>
    <scope>IDENTIFICATION</scope>
</reference>
<dbReference type="OrthoDB" id="1734229at2759"/>
<dbReference type="GO" id="GO:0003723">
    <property type="term" value="F:RNA binding"/>
    <property type="evidence" value="ECO:0007669"/>
    <property type="project" value="TreeGrafter"/>
</dbReference>
<dbReference type="GeneID" id="110984644"/>
<keyword evidence="3 10" id="KW-0812">Transmembrane</keyword>
<keyword evidence="4" id="KW-0256">Endoplasmic reticulum</keyword>
<evidence type="ECO:0000256" key="2">
    <source>
        <dbReference type="ARBA" id="ARBA00022448"/>
    </source>
</evidence>
<feature type="domain" description="J" evidence="11">
    <location>
        <begin position="105"/>
        <end position="166"/>
    </location>
</feature>
<dbReference type="SMART" id="SM00973">
    <property type="entry name" value="Sec63"/>
    <property type="match status" value="1"/>
</dbReference>
<dbReference type="Gene3D" id="1.10.150.20">
    <property type="entry name" value="5' to 3' exonuclease, C-terminal subdomain"/>
    <property type="match status" value="1"/>
</dbReference>
<organism evidence="12 13">
    <name type="scientific">Acanthaster planci</name>
    <name type="common">Crown-of-thorns starfish</name>
    <dbReference type="NCBI Taxonomy" id="133434"/>
    <lineage>
        <taxon>Eukaryota</taxon>
        <taxon>Metazoa</taxon>
        <taxon>Echinodermata</taxon>
        <taxon>Eleutherozoa</taxon>
        <taxon>Asterozoa</taxon>
        <taxon>Asteroidea</taxon>
        <taxon>Valvatacea</taxon>
        <taxon>Valvatida</taxon>
        <taxon>Acanthasteridae</taxon>
        <taxon>Acanthaster</taxon>
    </lineage>
</organism>
<feature type="transmembrane region" description="Helical" evidence="10">
    <location>
        <begin position="15"/>
        <end position="34"/>
    </location>
</feature>
<dbReference type="PANTHER" id="PTHR24075">
    <property type="entry name" value="SEC63 DOMAIN-CONTAINING"/>
    <property type="match status" value="1"/>
</dbReference>
<feature type="compositionally biased region" description="Acidic residues" evidence="9">
    <location>
        <begin position="738"/>
        <end position="765"/>
    </location>
</feature>
<dbReference type="CDD" id="cd06257">
    <property type="entry name" value="DnaJ"/>
    <property type="match status" value="1"/>
</dbReference>
<dbReference type="Proteomes" id="UP000694845">
    <property type="component" value="Unplaced"/>
</dbReference>
<dbReference type="InterPro" id="IPR036869">
    <property type="entry name" value="J_dom_sf"/>
</dbReference>
<dbReference type="GO" id="GO:0031207">
    <property type="term" value="C:Sec62/Sec63 complex"/>
    <property type="evidence" value="ECO:0007669"/>
    <property type="project" value="TreeGrafter"/>
</dbReference>
<dbReference type="SUPFAM" id="SSF46565">
    <property type="entry name" value="Chaperone J-domain"/>
    <property type="match status" value="1"/>
</dbReference>
<evidence type="ECO:0000313" key="13">
    <source>
        <dbReference type="RefSeq" id="XP_022100705.1"/>
    </source>
</evidence>
<evidence type="ECO:0000256" key="7">
    <source>
        <dbReference type="ARBA" id="ARBA00023136"/>
    </source>
</evidence>
<feature type="region of interest" description="Disordered" evidence="9">
    <location>
        <begin position="730"/>
        <end position="765"/>
    </location>
</feature>
<keyword evidence="7 10" id="KW-0472">Membrane</keyword>
<dbReference type="InterPro" id="IPR014756">
    <property type="entry name" value="Ig_E-set"/>
</dbReference>
<dbReference type="RefSeq" id="XP_022100705.1">
    <property type="nucleotide sequence ID" value="XM_022245013.1"/>
</dbReference>
<accession>A0A8B7Z7D1</accession>
<dbReference type="SMART" id="SM00271">
    <property type="entry name" value="DnaJ"/>
    <property type="match status" value="1"/>
</dbReference>
<dbReference type="GO" id="GO:0006620">
    <property type="term" value="P:post-translational protein targeting to endoplasmic reticulum membrane"/>
    <property type="evidence" value="ECO:0007669"/>
    <property type="project" value="TreeGrafter"/>
</dbReference>
<dbReference type="InterPro" id="IPR035892">
    <property type="entry name" value="C2_domain_sf"/>
</dbReference>
<dbReference type="PANTHER" id="PTHR24075:SF0">
    <property type="entry name" value="TRANSLOCATION PROTEIN SEC63 HOMOLOG"/>
    <property type="match status" value="1"/>
</dbReference>
<dbReference type="SUPFAM" id="SSF81296">
    <property type="entry name" value="E set domains"/>
    <property type="match status" value="1"/>
</dbReference>
<feature type="region of interest" description="Disordered" evidence="9">
    <location>
        <begin position="489"/>
        <end position="629"/>
    </location>
</feature>
<dbReference type="InterPro" id="IPR004179">
    <property type="entry name" value="Sec63-dom"/>
</dbReference>
<gene>
    <name evidence="13" type="primary">LOC110984644</name>
</gene>
<dbReference type="AlphaFoldDB" id="A0A8B7Z7D1"/>
<dbReference type="Pfam" id="PF00226">
    <property type="entry name" value="DnaJ"/>
    <property type="match status" value="1"/>
</dbReference>
<dbReference type="Gene3D" id="1.10.287.110">
    <property type="entry name" value="DnaJ domain"/>
    <property type="match status" value="1"/>
</dbReference>
<evidence type="ECO:0000259" key="11">
    <source>
        <dbReference type="PROSITE" id="PS50076"/>
    </source>
</evidence>
<feature type="transmembrane region" description="Helical" evidence="10">
    <location>
        <begin position="74"/>
        <end position="92"/>
    </location>
</feature>
<dbReference type="Pfam" id="PF02889">
    <property type="entry name" value="Sec63"/>
    <property type="match status" value="1"/>
</dbReference>
<protein>
    <submittedName>
        <fullName evidence="13">Translocation protein SEC63 homolog</fullName>
    </submittedName>
</protein>
<evidence type="ECO:0000256" key="4">
    <source>
        <dbReference type="ARBA" id="ARBA00022824"/>
    </source>
</evidence>
<evidence type="ECO:0000256" key="1">
    <source>
        <dbReference type="ARBA" id="ARBA00004477"/>
    </source>
</evidence>
<dbReference type="GO" id="GO:0008320">
    <property type="term" value="F:protein transmembrane transporter activity"/>
    <property type="evidence" value="ECO:0007669"/>
    <property type="project" value="TreeGrafter"/>
</dbReference>
<dbReference type="PROSITE" id="PS50076">
    <property type="entry name" value="DNAJ_2"/>
    <property type="match status" value="1"/>
</dbReference>
<sequence>MAAQFEYDESGGTSLYFLVSFYALVLFPVTYYLWPSKQRKDDPEKLKSQCQCDPCEEKRDRLQAKKPTQKLRHALKWIFLAGAWVLFIYLAFKASQVERDHIEYDPYDILELDRGASVAEIKRKYRLLTKTKHPDKGGDPVEFIKIAKAYAALTNDESRENWEKYGNPDGPTATSFGIALPAWIVDQNNSILVLGIYGLAFMVILPIAVGTWWYRSIRYSAVEVLLETSQLYLWFINKTPCLNLKRALMILSASCEFDQRHNTEIVIRPSDDEELPPLMREFDSESGKKSKERPFIFPYSRKARILLYAHLARTDLPSDTLEFDKRYIVSKCPQLIQEMVNTASQLVTLKNYGRVAKEPRLESIEFIMRQSPMLIQACWDKSPLQQLPHFTEDTLRKKRHIKTLAQFAKMKDVDRRNILRHLHEKQYQDVINVLKTLPKLEADVELEVLADEDKKTITAGSLVTATVTLRRGTFQVQEQESNGAVEAIEEAKETQEDDKTDSPHTHKPKTHVWEKHRKKKGKSGGGGAKHKPNKKAAAKKAAAAKAASGKGAKDSPQHNGKETANHISNDTKGAVQEIVPSKGDSGDSGSESEQEDTSKHSASEDNRSSDGGEQEEEEEDEWERLQSGITRKEKVLEGSSKVSHEVHAPYYPEVKQEWWWIYLADRKTHHIITPPQMVYDLVDEKDVELKFPAPRKGRYQYQLCVRSDCYLDVDYIKTVKVDVQEAKKMEETHPQWDISDDEEKEEEGDSDVSDYTTDDEGSDEE</sequence>
<evidence type="ECO:0000256" key="8">
    <source>
        <dbReference type="ARBA" id="ARBA00023186"/>
    </source>
</evidence>
<keyword evidence="12" id="KW-1185">Reference proteome</keyword>
<keyword evidence="5" id="KW-0653">Protein transport</keyword>
<dbReference type="Gene3D" id="1.10.3380.10">
    <property type="entry name" value="Sec63 N-terminal domain-like domain"/>
    <property type="match status" value="1"/>
</dbReference>
<evidence type="ECO:0000313" key="12">
    <source>
        <dbReference type="Proteomes" id="UP000694845"/>
    </source>
</evidence>
<dbReference type="GO" id="GO:0006614">
    <property type="term" value="P:SRP-dependent cotranslational protein targeting to membrane"/>
    <property type="evidence" value="ECO:0007669"/>
    <property type="project" value="TreeGrafter"/>
</dbReference>
<evidence type="ECO:0000256" key="9">
    <source>
        <dbReference type="SAM" id="MobiDB-lite"/>
    </source>
</evidence>
<dbReference type="KEGG" id="aplc:110984644"/>
<evidence type="ECO:0000256" key="6">
    <source>
        <dbReference type="ARBA" id="ARBA00022989"/>
    </source>
</evidence>
<evidence type="ECO:0000256" key="10">
    <source>
        <dbReference type="SAM" id="Phobius"/>
    </source>
</evidence>
<feature type="transmembrane region" description="Helical" evidence="10">
    <location>
        <begin position="191"/>
        <end position="214"/>
    </location>
</feature>
<evidence type="ECO:0000256" key="3">
    <source>
        <dbReference type="ARBA" id="ARBA00022692"/>
    </source>
</evidence>
<name>A0A8B7Z7D1_ACAPL</name>
<evidence type="ECO:0000256" key="5">
    <source>
        <dbReference type="ARBA" id="ARBA00022927"/>
    </source>
</evidence>
<feature type="compositionally biased region" description="Low complexity" evidence="9">
    <location>
        <begin position="539"/>
        <end position="550"/>
    </location>
</feature>
<keyword evidence="2" id="KW-0813">Transport</keyword>
<proteinExistence type="predicted"/>
<dbReference type="OMA" id="RAILHAH"/>
<feature type="compositionally biased region" description="Basic residues" evidence="9">
    <location>
        <begin position="505"/>
        <end position="538"/>
    </location>
</feature>
<dbReference type="Gene3D" id="2.60.40.150">
    <property type="entry name" value="C2 domain"/>
    <property type="match status" value="1"/>
</dbReference>
<dbReference type="InterPro" id="IPR001623">
    <property type="entry name" value="DnaJ_domain"/>
</dbReference>
<dbReference type="SUPFAM" id="SSF158702">
    <property type="entry name" value="Sec63 N-terminal domain-like"/>
    <property type="match status" value="1"/>
</dbReference>
<comment type="subcellular location">
    <subcellularLocation>
        <location evidence="1">Endoplasmic reticulum membrane</location>
        <topology evidence="1">Multi-pass membrane protein</topology>
    </subcellularLocation>
</comment>
<feature type="compositionally biased region" description="Basic and acidic residues" evidence="9">
    <location>
        <begin position="596"/>
        <end position="610"/>
    </location>
</feature>
<feature type="compositionally biased region" description="Acidic residues" evidence="9">
    <location>
        <begin position="612"/>
        <end position="622"/>
    </location>
</feature>
<keyword evidence="6 10" id="KW-1133">Transmembrane helix</keyword>